<dbReference type="RefSeq" id="YP_009201686.1">
    <property type="nucleotide sequence ID" value="NC_028832.1"/>
</dbReference>
<name>A0A088FRH5_9CAUD</name>
<evidence type="ECO:0000313" key="1">
    <source>
        <dbReference type="EMBL" id="AIM50387.1"/>
    </source>
</evidence>
<dbReference type="Proteomes" id="UP000029352">
    <property type="component" value="Segment"/>
</dbReference>
<organism evidence="1 2">
    <name type="scientific">Mycobacterium phage Omnicron</name>
    <dbReference type="NCBI Taxonomy" id="1541819"/>
    <lineage>
        <taxon>Viruses</taxon>
        <taxon>Duplodnaviria</taxon>
        <taxon>Heunggongvirae</taxon>
        <taxon>Uroviricota</taxon>
        <taxon>Caudoviricetes</taxon>
        <taxon>Weiservirinae</taxon>
        <taxon>Kratiovirus</taxon>
        <taxon>Kratiovirus omnicron</taxon>
    </lineage>
</organism>
<keyword evidence="2" id="KW-1185">Reference proteome</keyword>
<dbReference type="KEGG" id="vg:26628771"/>
<dbReference type="EMBL" id="KM363596">
    <property type="protein sequence ID" value="AIM50387.1"/>
    <property type="molecule type" value="Genomic_DNA"/>
</dbReference>
<accession>A0A088FRH5</accession>
<reference evidence="1 2" key="1">
    <citation type="submission" date="2014-08" db="EMBL/GenBank/DDBJ databases">
        <authorList>
            <person name="Isern S."/>
            <person name="Ashley B.D."/>
            <person name="Baer T.D."/>
            <person name="Czarnecki K.W."/>
            <person name="Deneweth R.M."/>
            <person name="Gatt S.M."/>
            <person name="Jenkins M."/>
            <person name="Lang J.F."/>
            <person name="Marfizo C.J."/>
            <person name="McMahon C.W."/>
            <person name="Power T.R."/>
            <person name="Rosales K.A."/>
            <person name="Walter R.S."/>
            <person name="Wozny M.J."/>
            <person name="Yori S."/>
            <person name="Michael S.F."/>
            <person name="Anders K.R."/>
            <person name="Braun M.A."/>
            <person name="Delesalle V.A."/>
            <person name="Hughes L.E."/>
            <person name="Ware V.C."/>
            <person name="Bradley K.W."/>
            <person name="Barker L.P."/>
            <person name="Asai D.J."/>
            <person name="Bowman C.A."/>
            <person name="Russell D.A."/>
            <person name="Pope W.H."/>
            <person name="Jacobs-Sera D."/>
            <person name="Hendrix R.W."/>
            <person name="Hatfull G.F."/>
        </authorList>
    </citation>
    <scope>NUCLEOTIDE SEQUENCE [LARGE SCALE GENOMIC DNA]</scope>
</reference>
<protein>
    <submittedName>
        <fullName evidence="1">Uncharacterized protein</fullName>
    </submittedName>
</protein>
<proteinExistence type="predicted"/>
<evidence type="ECO:0000313" key="2">
    <source>
        <dbReference type="Proteomes" id="UP000029352"/>
    </source>
</evidence>
<dbReference type="OrthoDB" id="22814at10239"/>
<gene>
    <name evidence="1" type="ORF">PBI_OMNICRON_54</name>
</gene>
<dbReference type="GeneID" id="26628771"/>
<sequence>MTAMPIAHRILSGEATSGGPGNLGFNAKVLEGVTFFDVQEAADIYWSGRKDIYNKSNDIGVLSLPFDSVWLEWEIPNDAIIDGNPAHDLSGLRFAAFLSRWKYARTHSESPMVPGMGWDCVLLAEGRDGSIFVPPIVQRVNVNDDGRYVDDNYVYGPDINTAVAHKHSKLMGMCVLPAWLALGLINCRNVTTSESGQIGIKRSGREKRHKMPARTIRYQTIVLPGGGSVPDGTSGARRSRASALHRVRGHFKTYTKEKPLMGRHVGTYWWGWQVRGSSESGVVVSDYRLKGDAA</sequence>